<dbReference type="GO" id="GO:0016491">
    <property type="term" value="F:oxidoreductase activity"/>
    <property type="evidence" value="ECO:0007669"/>
    <property type="project" value="UniProtKB-KW"/>
</dbReference>
<keyword evidence="3" id="KW-0560">Oxidoreductase</keyword>
<dbReference type="EMBL" id="JXIQ01000115">
    <property type="protein sequence ID" value="KIY21259.1"/>
    <property type="molecule type" value="Genomic_DNA"/>
</dbReference>
<evidence type="ECO:0000259" key="4">
    <source>
        <dbReference type="PROSITE" id="PS51387"/>
    </source>
</evidence>
<dbReference type="Proteomes" id="UP000032512">
    <property type="component" value="Unassembled WGS sequence"/>
</dbReference>
<gene>
    <name evidence="5" type="ORF">UB32_14730</name>
</gene>
<dbReference type="GO" id="GO:0071949">
    <property type="term" value="F:FAD binding"/>
    <property type="evidence" value="ECO:0007669"/>
    <property type="project" value="InterPro"/>
</dbReference>
<accession>A0A0D6Z689</accession>
<organism evidence="5 6">
    <name type="scientific">Mesobacillus subterraneus</name>
    <dbReference type="NCBI Taxonomy" id="285983"/>
    <lineage>
        <taxon>Bacteria</taxon>
        <taxon>Bacillati</taxon>
        <taxon>Bacillota</taxon>
        <taxon>Bacilli</taxon>
        <taxon>Bacillales</taxon>
        <taxon>Bacillaceae</taxon>
        <taxon>Mesobacillus</taxon>
    </lineage>
</organism>
<dbReference type="AlphaFoldDB" id="A0A0D6Z689"/>
<dbReference type="InterPro" id="IPR016169">
    <property type="entry name" value="FAD-bd_PCMH_sub2"/>
</dbReference>
<protein>
    <submittedName>
        <fullName evidence="5">Lactate dehydrogenase</fullName>
    </submittedName>
</protein>
<dbReference type="PATRIC" id="fig|285983.3.peg.1820"/>
<dbReference type="Pfam" id="PF01565">
    <property type="entry name" value="FAD_binding_4"/>
    <property type="match status" value="1"/>
</dbReference>
<dbReference type="PANTHER" id="PTHR11748:SF103">
    <property type="entry name" value="GLYCOLATE OXIDASE SUBUNIT GLCE"/>
    <property type="match status" value="1"/>
</dbReference>
<feature type="domain" description="FAD-binding PCMH-type" evidence="4">
    <location>
        <begin position="29"/>
        <end position="208"/>
    </location>
</feature>
<proteinExistence type="predicted"/>
<keyword evidence="2" id="KW-0274">FAD</keyword>
<sequence>MITAEILTELKAFFPENQWTESESDEHLYGNGGKITVFPQTEMEITSLVKYAYETNKKVNVVGGGTKRGFGGTDNTADLLLSLENYKGVVEHEPGDMTVTVRAGTTFQEIQDYLLEFNQKIPLDPFLPAQATIGGILAANDSGPKRLGYGSARDAVIGLRVVYPDGSVIRSGGKVVKNVAGYDMNKLFIGAMGTLGILSEVTVKLRPIPKYESLMLLKFSEQKMEDARKFAVHLLDTVIEPVALEMMNPSLSAKFFRERVYTLVIGLEDVESSVKYQEEFVQKLQPSGTELVILHQEEAKSFWNDFYRNVPNGAVRPVDAQTEAIVKIGTVNLKVIEILQECQLLQDSHNLLIEAHGGLGHGLSQAVLRGAKEDIVSAIYSLREKAAKANGYVVVKHLPSALREKANVWGDKQPYQFLLEGIKAKIDPNRVLNPGRFVGGI</sequence>
<dbReference type="OrthoDB" id="9767256at2"/>
<dbReference type="Gene3D" id="3.30.465.10">
    <property type="match status" value="1"/>
</dbReference>
<keyword evidence="6" id="KW-1185">Reference proteome</keyword>
<dbReference type="PROSITE" id="PS51387">
    <property type="entry name" value="FAD_PCMH"/>
    <property type="match status" value="1"/>
</dbReference>
<dbReference type="InterPro" id="IPR036318">
    <property type="entry name" value="FAD-bd_PCMH-like_sf"/>
</dbReference>
<dbReference type="RefSeq" id="WP_044394939.1">
    <property type="nucleotide sequence ID" value="NZ_JXIQ01000115.1"/>
</dbReference>
<evidence type="ECO:0000313" key="6">
    <source>
        <dbReference type="Proteomes" id="UP000032512"/>
    </source>
</evidence>
<evidence type="ECO:0000256" key="3">
    <source>
        <dbReference type="ARBA" id="ARBA00023002"/>
    </source>
</evidence>
<evidence type="ECO:0000256" key="1">
    <source>
        <dbReference type="ARBA" id="ARBA00022630"/>
    </source>
</evidence>
<dbReference type="InterPro" id="IPR016166">
    <property type="entry name" value="FAD-bd_PCMH"/>
</dbReference>
<comment type="caution">
    <text evidence="5">The sequence shown here is derived from an EMBL/GenBank/DDBJ whole genome shotgun (WGS) entry which is preliminary data.</text>
</comment>
<dbReference type="InterPro" id="IPR016164">
    <property type="entry name" value="FAD-linked_Oxase-like_C"/>
</dbReference>
<dbReference type="SUPFAM" id="SSF56176">
    <property type="entry name" value="FAD-binding/transporter-associated domain-like"/>
    <property type="match status" value="1"/>
</dbReference>
<evidence type="ECO:0000256" key="2">
    <source>
        <dbReference type="ARBA" id="ARBA00022827"/>
    </source>
</evidence>
<reference evidence="5 6" key="1">
    <citation type="submission" date="2015-01" db="EMBL/GenBank/DDBJ databases">
        <title>Draft genome sequences of the supercritical CO2 tolerant bacteria Bacillus subterraneus MITOT1 and Bacillus cereus MIT0214.</title>
        <authorList>
            <person name="Peet K.C."/>
            <person name="Thompson J.R."/>
        </authorList>
    </citation>
    <scope>NUCLEOTIDE SEQUENCE [LARGE SCALE GENOMIC DNA]</scope>
    <source>
        <strain evidence="5 6">MITOT1</strain>
    </source>
</reference>
<evidence type="ECO:0000313" key="5">
    <source>
        <dbReference type="EMBL" id="KIY21259.1"/>
    </source>
</evidence>
<dbReference type="InterPro" id="IPR006094">
    <property type="entry name" value="Oxid_FAD_bind_N"/>
</dbReference>
<dbReference type="SUPFAM" id="SSF55103">
    <property type="entry name" value="FAD-linked oxidases, C-terminal domain"/>
    <property type="match status" value="1"/>
</dbReference>
<name>A0A0D6Z689_9BACI</name>
<dbReference type="PANTHER" id="PTHR11748">
    <property type="entry name" value="D-LACTATE DEHYDROGENASE"/>
    <property type="match status" value="1"/>
</dbReference>
<keyword evidence="1" id="KW-0285">Flavoprotein</keyword>